<feature type="transmembrane region" description="Helical" evidence="6">
    <location>
        <begin position="169"/>
        <end position="189"/>
    </location>
</feature>
<evidence type="ECO:0000313" key="8">
    <source>
        <dbReference type="Proteomes" id="UP000008068"/>
    </source>
</evidence>
<feature type="transmembrane region" description="Helical" evidence="6">
    <location>
        <begin position="28"/>
        <end position="48"/>
    </location>
</feature>
<evidence type="ECO:0000256" key="5">
    <source>
        <dbReference type="ARBA" id="ARBA00023136"/>
    </source>
</evidence>
<accession>G0MUU9</accession>
<evidence type="ECO:0000256" key="3">
    <source>
        <dbReference type="ARBA" id="ARBA00022692"/>
    </source>
</evidence>
<dbReference type="PANTHER" id="PTHR23128">
    <property type="entry name" value="SERPENTINE RECEPTOR, CLASS E (EPSILON)-RELATED"/>
    <property type="match status" value="1"/>
</dbReference>
<evidence type="ECO:0000256" key="1">
    <source>
        <dbReference type="ARBA" id="ARBA00004141"/>
    </source>
</evidence>
<dbReference type="OMA" id="WHYMASI"/>
<dbReference type="InParanoid" id="G0MUU9"/>
<proteinExistence type="inferred from homology"/>
<sequence length="359" mass="42187">MILHVSNSTDALWIPVFSLNDKVYQNPFYLLFSTFLIIFYLFIAYIILKTCQIFLKIQVFHENMNILMAWFLLQWFEAILAKMVILPYQIGLISIGINPERSYCSWSSLDQEDILVVRQTEDILPLFVASCLLWHYMLSILFGVVVITVERGCATYFMEDYESKSRRHIPILLIILTNIITIPYSYFILHYKISILLSYSQCVANGTFVFIGYFLLLKVNLYWREKINGRDQKEKYSLARKFQIEENLRSLMLAKKLVFACVAYMGFTVLILFCQNMNIFPQINLFFVHYLDNCILIAALVMSVTLLCCSPSWKEKFINEIPLIRNFLNSRVSNSHFMHQVFSTKDSEAYFEQLKNAWA</sequence>
<dbReference type="Pfam" id="PF03125">
    <property type="entry name" value="Sre"/>
    <property type="match status" value="1"/>
</dbReference>
<keyword evidence="8" id="KW-1185">Reference proteome</keyword>
<feature type="transmembrane region" description="Helical" evidence="6">
    <location>
        <begin position="69"/>
        <end position="90"/>
    </location>
</feature>
<feature type="transmembrane region" description="Helical" evidence="6">
    <location>
        <begin position="195"/>
        <end position="216"/>
    </location>
</feature>
<feature type="transmembrane region" description="Helical" evidence="6">
    <location>
        <begin position="257"/>
        <end position="280"/>
    </location>
</feature>
<feature type="transmembrane region" description="Helical" evidence="6">
    <location>
        <begin position="286"/>
        <end position="309"/>
    </location>
</feature>
<evidence type="ECO:0000256" key="4">
    <source>
        <dbReference type="ARBA" id="ARBA00022989"/>
    </source>
</evidence>
<dbReference type="EMBL" id="GL379813">
    <property type="protein sequence ID" value="EGT44431.1"/>
    <property type="molecule type" value="Genomic_DNA"/>
</dbReference>
<evidence type="ECO:0000313" key="7">
    <source>
        <dbReference type="EMBL" id="EGT44431.1"/>
    </source>
</evidence>
<name>G0MUU9_CAEBE</name>
<reference evidence="8" key="1">
    <citation type="submission" date="2011-07" db="EMBL/GenBank/DDBJ databases">
        <authorList>
            <consortium name="Caenorhabditis brenneri Sequencing and Analysis Consortium"/>
            <person name="Wilson R.K."/>
        </authorList>
    </citation>
    <scope>NUCLEOTIDE SEQUENCE [LARGE SCALE GENOMIC DNA]</scope>
    <source>
        <strain evidence="8">PB2801</strain>
    </source>
</reference>
<protein>
    <submittedName>
        <fullName evidence="7">Uncharacterized protein</fullName>
    </submittedName>
</protein>
<dbReference type="InterPro" id="IPR004151">
    <property type="entry name" value="7TM_GPCR_serpentine_rcpt_Sre"/>
</dbReference>
<gene>
    <name evidence="7" type="ORF">CAEBREN_10228</name>
</gene>
<comment type="subcellular location">
    <subcellularLocation>
        <location evidence="1">Membrane</location>
        <topology evidence="1">Multi-pass membrane protein</topology>
    </subcellularLocation>
</comment>
<dbReference type="HOGENOM" id="CLU_063305_1_0_1"/>
<keyword evidence="5 6" id="KW-0472">Membrane</keyword>
<dbReference type="eggNOG" id="ENOG502R91Z">
    <property type="taxonomic scope" value="Eukaryota"/>
</dbReference>
<keyword evidence="3 6" id="KW-0812">Transmembrane</keyword>
<feature type="transmembrane region" description="Helical" evidence="6">
    <location>
        <begin position="123"/>
        <end position="149"/>
    </location>
</feature>
<dbReference type="GO" id="GO:0007606">
    <property type="term" value="P:sensory perception of chemical stimulus"/>
    <property type="evidence" value="ECO:0007669"/>
    <property type="project" value="InterPro"/>
</dbReference>
<dbReference type="GO" id="GO:0016020">
    <property type="term" value="C:membrane"/>
    <property type="evidence" value="ECO:0007669"/>
    <property type="project" value="UniProtKB-SubCell"/>
</dbReference>
<dbReference type="Proteomes" id="UP000008068">
    <property type="component" value="Unassembled WGS sequence"/>
</dbReference>
<evidence type="ECO:0000256" key="6">
    <source>
        <dbReference type="SAM" id="Phobius"/>
    </source>
</evidence>
<comment type="similarity">
    <text evidence="2">Belongs to the nematode receptor-like protein sre family.</text>
</comment>
<dbReference type="PANTHER" id="PTHR23128:SF144">
    <property type="entry name" value="SERPENTINE RECEPTOR, CLASS E (EPSILON)-RELATED"/>
    <property type="match status" value="1"/>
</dbReference>
<dbReference type="OrthoDB" id="5814994at2759"/>
<keyword evidence="4 6" id="KW-1133">Transmembrane helix</keyword>
<evidence type="ECO:0000256" key="2">
    <source>
        <dbReference type="ARBA" id="ARBA00006803"/>
    </source>
</evidence>
<organism evidence="8">
    <name type="scientific">Caenorhabditis brenneri</name>
    <name type="common">Nematode worm</name>
    <dbReference type="NCBI Taxonomy" id="135651"/>
    <lineage>
        <taxon>Eukaryota</taxon>
        <taxon>Metazoa</taxon>
        <taxon>Ecdysozoa</taxon>
        <taxon>Nematoda</taxon>
        <taxon>Chromadorea</taxon>
        <taxon>Rhabditida</taxon>
        <taxon>Rhabditina</taxon>
        <taxon>Rhabditomorpha</taxon>
        <taxon>Rhabditoidea</taxon>
        <taxon>Rhabditidae</taxon>
        <taxon>Peloderinae</taxon>
        <taxon>Caenorhabditis</taxon>
    </lineage>
</organism>
<dbReference type="AlphaFoldDB" id="G0MUU9"/>